<dbReference type="AlphaFoldDB" id="A0A9X2IRR5"/>
<keyword evidence="1" id="KW-0812">Transmembrane</keyword>
<gene>
    <name evidence="2" type="ORF">NB037_09150</name>
</gene>
<dbReference type="RefSeq" id="WP_251945319.1">
    <property type="nucleotide sequence ID" value="NZ_JAMRYM010000031.1"/>
</dbReference>
<keyword evidence="3" id="KW-1185">Reference proteome</keyword>
<accession>A0A9X2IRR5</accession>
<reference evidence="2" key="1">
    <citation type="submission" date="2022-06" db="EMBL/GenBank/DDBJ databases">
        <title>Whole genome shotgun sequencing (WGS) of Rathayibacter sp. ZW T2_19, isolated from stored onions (Allium cepa).</title>
        <authorList>
            <person name="Stoll D.A."/>
            <person name="Huch M."/>
        </authorList>
    </citation>
    <scope>NUCLEOTIDE SEQUENCE</scope>
    <source>
        <strain evidence="2">ZW T2_19</strain>
    </source>
</reference>
<protein>
    <submittedName>
        <fullName evidence="2">Uncharacterized protein</fullName>
    </submittedName>
</protein>
<dbReference type="Proteomes" id="UP001155240">
    <property type="component" value="Unassembled WGS sequence"/>
</dbReference>
<evidence type="ECO:0000256" key="1">
    <source>
        <dbReference type="SAM" id="Phobius"/>
    </source>
</evidence>
<keyword evidence="1" id="KW-1133">Transmembrane helix</keyword>
<proteinExistence type="predicted"/>
<organism evidence="2 3">
    <name type="scientific">Rathayibacter rubneri</name>
    <dbReference type="NCBI Taxonomy" id="2950106"/>
    <lineage>
        <taxon>Bacteria</taxon>
        <taxon>Bacillati</taxon>
        <taxon>Actinomycetota</taxon>
        <taxon>Actinomycetes</taxon>
        <taxon>Micrococcales</taxon>
        <taxon>Microbacteriaceae</taxon>
        <taxon>Rathayibacter</taxon>
    </lineage>
</organism>
<dbReference type="EMBL" id="JAMRYM010000031">
    <property type="protein sequence ID" value="MCM6762580.1"/>
    <property type="molecule type" value="Genomic_DNA"/>
</dbReference>
<feature type="transmembrane region" description="Helical" evidence="1">
    <location>
        <begin position="7"/>
        <end position="34"/>
    </location>
</feature>
<evidence type="ECO:0000313" key="3">
    <source>
        <dbReference type="Proteomes" id="UP001155240"/>
    </source>
</evidence>
<name>A0A9X2IRR5_9MICO</name>
<feature type="transmembrane region" description="Helical" evidence="1">
    <location>
        <begin position="67"/>
        <end position="88"/>
    </location>
</feature>
<keyword evidence="1" id="KW-0472">Membrane</keyword>
<evidence type="ECO:0000313" key="2">
    <source>
        <dbReference type="EMBL" id="MCM6762580.1"/>
    </source>
</evidence>
<comment type="caution">
    <text evidence="2">The sequence shown here is derived from an EMBL/GenBank/DDBJ whole genome shotgun (WGS) entry which is preliminary data.</text>
</comment>
<sequence>MTAAARLLGSVVMGVATGAAVLVLALIAATAYAWSVGEEARVPGVFSASFSEENGAPALTVDPSPGGMLVVVLLVTGTTVGATLLRVLRVRRAARRG</sequence>